<proteinExistence type="predicted"/>
<organism evidence="1 2">
    <name type="scientific">Xenopus laevis</name>
    <name type="common">African clawed frog</name>
    <dbReference type="NCBI Taxonomy" id="8355"/>
    <lineage>
        <taxon>Eukaryota</taxon>
        <taxon>Metazoa</taxon>
        <taxon>Chordata</taxon>
        <taxon>Craniata</taxon>
        <taxon>Vertebrata</taxon>
        <taxon>Euteleostomi</taxon>
        <taxon>Amphibia</taxon>
        <taxon>Batrachia</taxon>
        <taxon>Anura</taxon>
        <taxon>Pipoidea</taxon>
        <taxon>Pipidae</taxon>
        <taxon>Xenopodinae</taxon>
        <taxon>Xenopus</taxon>
        <taxon>Xenopus</taxon>
    </lineage>
</organism>
<dbReference type="GeneID" id="121397263"/>
<dbReference type="RefSeq" id="XP_041429737.1">
    <property type="nucleotide sequence ID" value="XM_041573803.1"/>
</dbReference>
<gene>
    <name evidence="2" type="primary">LOC121397263</name>
</gene>
<name>A0A8J1LJN9_XENLA</name>
<keyword evidence="1" id="KW-1185">Reference proteome</keyword>
<sequence>MSRRECRCLRTIRNVFRRKNEVHPLIIDDTKPMNYNVPTPVHLFQVSPVMCPEARIEKEEKEIEKTVIKEETVEEEKIEIEDCESSFSDPIQMTPSSGAILMVVQEAEIEQESTSEIAPAVSLPADCTELLETLVLDSTSLVTEHLEESDAATGSDNSLEFLSEHLPEDEEEKSLEPIMVDPSSGAMLIVVQEAQTGTVYDPSLVLVLSVAMISTSSAD</sequence>
<evidence type="ECO:0000313" key="2">
    <source>
        <dbReference type="RefSeq" id="XP_041429737.1"/>
    </source>
</evidence>
<protein>
    <submittedName>
        <fullName evidence="2">Uncharacterized protein LOC121397263</fullName>
    </submittedName>
</protein>
<accession>A0A8J1LJN9</accession>
<dbReference type="AlphaFoldDB" id="A0A8J1LJN9"/>
<dbReference type="Proteomes" id="UP000186698">
    <property type="component" value="Chromosome 8L"/>
</dbReference>
<evidence type="ECO:0000313" key="1">
    <source>
        <dbReference type="Proteomes" id="UP000186698"/>
    </source>
</evidence>
<reference evidence="2" key="1">
    <citation type="submission" date="2025-08" db="UniProtKB">
        <authorList>
            <consortium name="RefSeq"/>
        </authorList>
    </citation>
    <scope>IDENTIFICATION</scope>
    <source>
        <strain evidence="2">J_2021</strain>
        <tissue evidence="2">Erythrocytes</tissue>
    </source>
</reference>
<dbReference type="KEGG" id="xla:121397263"/>